<dbReference type="Gene3D" id="1.25.40.10">
    <property type="entry name" value="Tetratricopeptide repeat domain"/>
    <property type="match status" value="1"/>
</dbReference>
<protein>
    <submittedName>
        <fullName evidence="1">Type VI secretion system accessory protein TagJ</fullName>
    </submittedName>
</protein>
<gene>
    <name evidence="1" type="ORF">ACFOEK_12020</name>
</gene>
<proteinExistence type="predicted"/>
<keyword evidence="2" id="KW-1185">Reference proteome</keyword>
<sequence>MTNVKELIQQGELTKACEILGQELKDDPLSTEKRALYVELLCVSGELEKADNQLDMMVRQNPDFLIGAVNLRQLIRAMQSRIDFYNGADTASIFFEADTELQTLLELRLALKEERFDDAQSIAHKLEHARKKTPVQINDEQYADVRDLDDSLCGYIELFGTDGKYYVTNFSNIDYLEIKAPESLIETVLRRVEVSIKDGPSGEAFLPVIYAESATPMELLGRETDWAERSEQLFTGVGQKMWLVGEQALAITDISSFACGDLAEAQDKEPEAV</sequence>
<name>A0ABV7HGA0_9GAMM</name>
<dbReference type="InterPro" id="IPR009211">
    <property type="entry name" value="TagJ"/>
</dbReference>
<dbReference type="InterPro" id="IPR011990">
    <property type="entry name" value="TPR-like_helical_dom_sf"/>
</dbReference>
<evidence type="ECO:0000313" key="1">
    <source>
        <dbReference type="EMBL" id="MFC3151756.1"/>
    </source>
</evidence>
<dbReference type="EMBL" id="JBHRSZ010000004">
    <property type="protein sequence ID" value="MFC3151756.1"/>
    <property type="molecule type" value="Genomic_DNA"/>
</dbReference>
<dbReference type="SUPFAM" id="SSF144059">
    <property type="entry name" value="ImpE-like"/>
    <property type="match status" value="1"/>
</dbReference>
<reference evidence="2" key="1">
    <citation type="journal article" date="2019" name="Int. J. Syst. Evol. Microbiol.">
        <title>The Global Catalogue of Microorganisms (GCM) 10K type strain sequencing project: providing services to taxonomists for standard genome sequencing and annotation.</title>
        <authorList>
            <consortium name="The Broad Institute Genomics Platform"/>
            <consortium name="The Broad Institute Genome Sequencing Center for Infectious Disease"/>
            <person name="Wu L."/>
            <person name="Ma J."/>
        </authorList>
    </citation>
    <scope>NUCLEOTIDE SEQUENCE [LARGE SCALE GENOMIC DNA]</scope>
    <source>
        <strain evidence="2">KCTC 52438</strain>
    </source>
</reference>
<organism evidence="1 2">
    <name type="scientific">Litoribrevibacter euphylliae</name>
    <dbReference type="NCBI Taxonomy" id="1834034"/>
    <lineage>
        <taxon>Bacteria</taxon>
        <taxon>Pseudomonadati</taxon>
        <taxon>Pseudomonadota</taxon>
        <taxon>Gammaproteobacteria</taxon>
        <taxon>Oceanospirillales</taxon>
        <taxon>Oceanospirillaceae</taxon>
        <taxon>Litoribrevibacter</taxon>
    </lineage>
</organism>
<accession>A0ABV7HGA0</accession>
<dbReference type="Proteomes" id="UP001595476">
    <property type="component" value="Unassembled WGS sequence"/>
</dbReference>
<dbReference type="Pfam" id="PF07024">
    <property type="entry name" value="ImpE"/>
    <property type="match status" value="1"/>
</dbReference>
<dbReference type="PIRSF" id="PIRSF029288">
    <property type="entry name" value="SciE_ImpE"/>
    <property type="match status" value="1"/>
</dbReference>
<dbReference type="RefSeq" id="WP_386721114.1">
    <property type="nucleotide sequence ID" value="NZ_JBHRSZ010000004.1"/>
</dbReference>
<evidence type="ECO:0000313" key="2">
    <source>
        <dbReference type="Proteomes" id="UP001595476"/>
    </source>
</evidence>
<comment type="caution">
    <text evidence="1">The sequence shown here is derived from an EMBL/GenBank/DDBJ whole genome shotgun (WGS) entry which is preliminary data.</text>
</comment>